<feature type="compositionally biased region" description="Low complexity" evidence="4">
    <location>
        <begin position="24"/>
        <end position="48"/>
    </location>
</feature>
<dbReference type="InterPro" id="IPR005202">
    <property type="entry name" value="TF_GRAS"/>
</dbReference>
<evidence type="ECO:0000256" key="1">
    <source>
        <dbReference type="ARBA" id="ARBA00023015"/>
    </source>
</evidence>
<reference evidence="5" key="2">
    <citation type="submission" date="2023-04" db="EMBL/GenBank/DDBJ databases">
        <authorList>
            <person name="Bruccoleri R.E."/>
            <person name="Oakeley E.J."/>
            <person name="Faust A.-M."/>
            <person name="Dessus-Babus S."/>
            <person name="Altorfer M."/>
            <person name="Burckhardt D."/>
            <person name="Oertli M."/>
            <person name="Naumann U."/>
            <person name="Petersen F."/>
            <person name="Wong J."/>
        </authorList>
    </citation>
    <scope>NUCLEOTIDE SEQUENCE</scope>
    <source>
        <strain evidence="5">GSM-AAB239-AS_SAM_17_03QT</strain>
        <tissue evidence="5">Leaf</tissue>
    </source>
</reference>
<sequence>MAYMCTDSGNLMAIAQQVIQQKQQQQQQQQQHHQHHLQQQQQRHAQTHPSSSASPFLVPPPPWSTGPHHQDHFPFVLSDPTFSVVDDDTDPFAPDFHLSALPAPPPPPDFESDEWMESLIGDSSTAAESETWHVAAVSSDLPPLFAEGSDLNRVIFSSDAPIPIPPPLPLQTGPFDAKENHRLPDTTDASSSSYPLLLKSLLDCARVADSDPDLASKSLVHVRELSSDVGDPTERLAFYFSEALHRRLDLKEYTTPAPAPEELTLCYKSLNDACPYSKFAHLTANQAILEATEKADRIHIIDFGIVQGVQWAALLQALATRPEGKPSRIRISGIPASSLAGSPPSDLTAAGVRLRDFAVLLGLDFEFEPVPTPVGELVEADFRIEPEEAVAVNFMLQLYNLLDESDCAAAVTRVVRLAKSLSPVVVTLGEYEISLNRADFYERFSSALAYYSAVFESLEAGTGRETSEERVRVERVVFGHRILRAVGPEEGRVRMEERSRWTAVMEGCGLSSLGVSNYAVSQAKLLLWNYSYSPKYTLLDSSAAGGFISLAWQDRPLLTVSSWR</sequence>
<accession>A0AAX6G795</accession>
<feature type="region of interest" description="SAW" evidence="3">
    <location>
        <begin position="487"/>
        <end position="564"/>
    </location>
</feature>
<feature type="region of interest" description="Disordered" evidence="4">
    <location>
        <begin position="24"/>
        <end position="71"/>
    </location>
</feature>
<dbReference type="PROSITE" id="PS50985">
    <property type="entry name" value="GRAS"/>
    <property type="match status" value="1"/>
</dbReference>
<proteinExistence type="inferred from homology"/>
<feature type="short sequence motif" description="VHIID" evidence="3">
    <location>
        <begin position="298"/>
        <end position="302"/>
    </location>
</feature>
<dbReference type="AlphaFoldDB" id="A0AAX6G795"/>
<name>A0AAX6G795_IRIPA</name>
<evidence type="ECO:0000256" key="4">
    <source>
        <dbReference type="SAM" id="MobiDB-lite"/>
    </source>
</evidence>
<organism evidence="5 6">
    <name type="scientific">Iris pallida</name>
    <name type="common">Sweet iris</name>
    <dbReference type="NCBI Taxonomy" id="29817"/>
    <lineage>
        <taxon>Eukaryota</taxon>
        <taxon>Viridiplantae</taxon>
        <taxon>Streptophyta</taxon>
        <taxon>Embryophyta</taxon>
        <taxon>Tracheophyta</taxon>
        <taxon>Spermatophyta</taxon>
        <taxon>Magnoliopsida</taxon>
        <taxon>Liliopsida</taxon>
        <taxon>Asparagales</taxon>
        <taxon>Iridaceae</taxon>
        <taxon>Iridoideae</taxon>
        <taxon>Irideae</taxon>
        <taxon>Iris</taxon>
    </lineage>
</organism>
<reference evidence="5" key="1">
    <citation type="journal article" date="2023" name="GigaByte">
        <title>Genome assembly of the bearded iris, Iris pallida Lam.</title>
        <authorList>
            <person name="Bruccoleri R.E."/>
            <person name="Oakeley E.J."/>
            <person name="Faust A.M.E."/>
            <person name="Altorfer M."/>
            <person name="Dessus-Babus S."/>
            <person name="Burckhardt D."/>
            <person name="Oertli M."/>
            <person name="Naumann U."/>
            <person name="Petersen F."/>
            <person name="Wong J."/>
        </authorList>
    </citation>
    <scope>NUCLEOTIDE SEQUENCE</scope>
    <source>
        <strain evidence="5">GSM-AAB239-AS_SAM_17_03QT</strain>
    </source>
</reference>
<keyword evidence="1" id="KW-0805">Transcription regulation</keyword>
<comment type="similarity">
    <text evidence="3">Belongs to the GRAS family.</text>
</comment>
<dbReference type="Proteomes" id="UP001140949">
    <property type="component" value="Unassembled WGS sequence"/>
</dbReference>
<evidence type="ECO:0000256" key="3">
    <source>
        <dbReference type="PROSITE-ProRule" id="PRU01191"/>
    </source>
</evidence>
<keyword evidence="2" id="KW-0804">Transcription</keyword>
<feature type="short sequence motif" description="LXXLL motif" evidence="3">
    <location>
        <begin position="398"/>
        <end position="402"/>
    </location>
</feature>
<keyword evidence="6" id="KW-1185">Reference proteome</keyword>
<evidence type="ECO:0000256" key="2">
    <source>
        <dbReference type="ARBA" id="ARBA00023163"/>
    </source>
</evidence>
<feature type="region of interest" description="Leucine repeat II (LRII)" evidence="3">
    <location>
        <begin position="349"/>
        <end position="381"/>
    </location>
</feature>
<evidence type="ECO:0000313" key="6">
    <source>
        <dbReference type="Proteomes" id="UP001140949"/>
    </source>
</evidence>
<protein>
    <submittedName>
        <fullName evidence="5">Scarecrow-like protein 4</fullName>
    </submittedName>
</protein>
<dbReference type="PANTHER" id="PTHR31636">
    <property type="entry name" value="OSJNBA0084A10.13 PROTEIN-RELATED"/>
    <property type="match status" value="1"/>
</dbReference>
<gene>
    <name evidence="5" type="ORF">M6B38_381750</name>
</gene>
<comment type="caution">
    <text evidence="5">The sequence shown here is derived from an EMBL/GenBank/DDBJ whole genome shotgun (WGS) entry which is preliminary data.</text>
</comment>
<evidence type="ECO:0000313" key="5">
    <source>
        <dbReference type="EMBL" id="KAJ6824482.1"/>
    </source>
</evidence>
<dbReference type="Pfam" id="PF03514">
    <property type="entry name" value="GRAS"/>
    <property type="match status" value="1"/>
</dbReference>
<comment type="caution">
    <text evidence="3">Lacks conserved residue(s) required for the propagation of feature annotation.</text>
</comment>
<dbReference type="EMBL" id="JANAVB010021999">
    <property type="protein sequence ID" value="KAJ6824482.1"/>
    <property type="molecule type" value="Genomic_DNA"/>
</dbReference>